<dbReference type="Proteomes" id="UP000515317">
    <property type="component" value="Chromosome"/>
</dbReference>
<evidence type="ECO:0000313" key="1">
    <source>
        <dbReference type="EMBL" id="BCJ89314.1"/>
    </source>
</evidence>
<evidence type="ECO:0000313" key="2">
    <source>
        <dbReference type="Proteomes" id="UP000515317"/>
    </source>
</evidence>
<dbReference type="EMBL" id="AP023361">
    <property type="protein sequence ID" value="BCJ89314.1"/>
    <property type="molecule type" value="Genomic_DNA"/>
</dbReference>
<sequence>MQRVVLSVLGVIALIAVSQASEGRVLFGLTVPETVGGATYAGVQDYEVKSPGLGYGLFYKKPGAKVTVYLYDLGLTSIPPGLKSKTLRENFEQARQDIYNAGYDKVEAGREFTVAGKFLCASYKITAPSRQFFGADSLLCLASWKNKFVKFRISADHTATSRAESEQFVAAWTKVLWP</sequence>
<name>A0A6S6QGQ9_9HYPH</name>
<dbReference type="AlphaFoldDB" id="A0A6S6QGQ9"/>
<proteinExistence type="predicted"/>
<organism evidence="1 2">
    <name type="scientific">Terrihabitans soli</name>
    <dbReference type="NCBI Taxonomy" id="708113"/>
    <lineage>
        <taxon>Bacteria</taxon>
        <taxon>Pseudomonadati</taxon>
        <taxon>Pseudomonadota</taxon>
        <taxon>Alphaproteobacteria</taxon>
        <taxon>Hyphomicrobiales</taxon>
        <taxon>Terrihabitans</taxon>
    </lineage>
</organism>
<dbReference type="KEGG" id="tso:IZ6_00490"/>
<accession>A0A6S6QGQ9</accession>
<reference evidence="1 2" key="1">
    <citation type="submission" date="2020-08" db="EMBL/GenBank/DDBJ databases">
        <title>Genome sequence of Rhizobiales bacterium strain IZ6.</title>
        <authorList>
            <person name="Nakai R."/>
            <person name="Naganuma T."/>
        </authorList>
    </citation>
    <scope>NUCLEOTIDE SEQUENCE [LARGE SCALE GENOMIC DNA]</scope>
    <source>
        <strain evidence="1 2">IZ6</strain>
    </source>
</reference>
<keyword evidence="2" id="KW-1185">Reference proteome</keyword>
<gene>
    <name evidence="1" type="ORF">IZ6_00490</name>
</gene>
<dbReference type="RefSeq" id="WP_222876039.1">
    <property type="nucleotide sequence ID" value="NZ_AP023361.1"/>
</dbReference>
<protein>
    <submittedName>
        <fullName evidence="1">Uncharacterized protein</fullName>
    </submittedName>
</protein>